<feature type="transmembrane region" description="Helical" evidence="5">
    <location>
        <begin position="44"/>
        <end position="61"/>
    </location>
</feature>
<evidence type="ECO:0000256" key="5">
    <source>
        <dbReference type="SAM" id="Phobius"/>
    </source>
</evidence>
<gene>
    <name evidence="7" type="ORF">SJ059_34910</name>
</gene>
<keyword evidence="3 5" id="KW-1133">Transmembrane helix</keyword>
<comment type="caution">
    <text evidence="7">The sequence shown here is derived from an EMBL/GenBank/DDBJ whole genome shotgun (WGS) entry which is preliminary data.</text>
</comment>
<evidence type="ECO:0000256" key="4">
    <source>
        <dbReference type="ARBA" id="ARBA00023136"/>
    </source>
</evidence>
<keyword evidence="4 5" id="KW-0472">Membrane</keyword>
<dbReference type="SUPFAM" id="SSF90123">
    <property type="entry name" value="ABC transporter transmembrane region"/>
    <property type="match status" value="1"/>
</dbReference>
<accession>A0AAW9EG17</accession>
<dbReference type="AlphaFoldDB" id="A0AAW9EG17"/>
<feature type="domain" description="ABC transmembrane type-1" evidence="6">
    <location>
        <begin position="1"/>
        <end position="76"/>
    </location>
</feature>
<dbReference type="Pfam" id="PF00664">
    <property type="entry name" value="ABC_membrane"/>
    <property type="match status" value="1"/>
</dbReference>
<dbReference type="Proteomes" id="UP001279012">
    <property type="component" value="Unassembled WGS sequence"/>
</dbReference>
<dbReference type="InterPro" id="IPR011527">
    <property type="entry name" value="ABC1_TM_dom"/>
</dbReference>
<evidence type="ECO:0000256" key="1">
    <source>
        <dbReference type="ARBA" id="ARBA00004651"/>
    </source>
</evidence>
<dbReference type="EMBL" id="JAWZZT010002269">
    <property type="protein sequence ID" value="MDX7019614.1"/>
    <property type="molecule type" value="Genomic_DNA"/>
</dbReference>
<name>A0AAW9EG17_KLEAE</name>
<feature type="non-terminal residue" evidence="7">
    <location>
        <position position="1"/>
    </location>
</feature>
<evidence type="ECO:0000256" key="3">
    <source>
        <dbReference type="ARBA" id="ARBA00022989"/>
    </source>
</evidence>
<dbReference type="Gene3D" id="1.20.1560.10">
    <property type="entry name" value="ABC transporter type 1, transmembrane domain"/>
    <property type="match status" value="1"/>
</dbReference>
<comment type="subcellular location">
    <subcellularLocation>
        <location evidence="1">Cell membrane</location>
        <topology evidence="1">Multi-pass membrane protein</topology>
    </subcellularLocation>
</comment>
<reference evidence="7" key="1">
    <citation type="submission" date="2023-11" db="EMBL/GenBank/DDBJ databases">
        <title>Detection of rare carbapenemases in Enterobacterales - comparison of two colorimetric and two CIM-based carbapenemase assays.</title>
        <authorList>
            <person name="Schaffarczyk L."/>
            <person name="Noster J."/>
            <person name="Stelzer Y."/>
            <person name="Sattler J."/>
            <person name="Gatermann S."/>
            <person name="Hamprecht A."/>
        </authorList>
    </citation>
    <scope>NUCLEOTIDE SEQUENCE</scope>
    <source>
        <strain evidence="7">CIM-Cont-037</strain>
    </source>
</reference>
<evidence type="ECO:0000256" key="2">
    <source>
        <dbReference type="ARBA" id="ARBA00022692"/>
    </source>
</evidence>
<proteinExistence type="predicted"/>
<dbReference type="PROSITE" id="PS50929">
    <property type="entry name" value="ABC_TM1F"/>
    <property type="match status" value="1"/>
</dbReference>
<organism evidence="7 8">
    <name type="scientific">Klebsiella aerogenes</name>
    <name type="common">Enterobacter aerogenes</name>
    <dbReference type="NCBI Taxonomy" id="548"/>
    <lineage>
        <taxon>Bacteria</taxon>
        <taxon>Pseudomonadati</taxon>
        <taxon>Pseudomonadota</taxon>
        <taxon>Gammaproteobacteria</taxon>
        <taxon>Enterobacterales</taxon>
        <taxon>Enterobacteriaceae</taxon>
        <taxon>Klebsiella/Raoultella group</taxon>
        <taxon>Klebsiella</taxon>
    </lineage>
</organism>
<dbReference type="InterPro" id="IPR036640">
    <property type="entry name" value="ABC1_TM_sf"/>
</dbReference>
<protein>
    <submittedName>
        <fullName evidence="7">ABC transporter transmembrane domain-containing protein</fullName>
    </submittedName>
</protein>
<sequence length="76" mass="8444">SRITYDSEQVASSSSGALITVVREGASIIGLFIMMFYYSWQLSIILIVLAPIVSIAIRVVSKRFRNISKNMQNTMG</sequence>
<dbReference type="GO" id="GO:0005886">
    <property type="term" value="C:plasma membrane"/>
    <property type="evidence" value="ECO:0007669"/>
    <property type="project" value="UniProtKB-SubCell"/>
</dbReference>
<evidence type="ECO:0000313" key="8">
    <source>
        <dbReference type="Proteomes" id="UP001279012"/>
    </source>
</evidence>
<evidence type="ECO:0000259" key="6">
    <source>
        <dbReference type="PROSITE" id="PS50929"/>
    </source>
</evidence>
<dbReference type="GO" id="GO:0140359">
    <property type="term" value="F:ABC-type transporter activity"/>
    <property type="evidence" value="ECO:0007669"/>
    <property type="project" value="InterPro"/>
</dbReference>
<dbReference type="GO" id="GO:0005524">
    <property type="term" value="F:ATP binding"/>
    <property type="evidence" value="ECO:0007669"/>
    <property type="project" value="InterPro"/>
</dbReference>
<feature type="transmembrane region" description="Helical" evidence="5">
    <location>
        <begin position="21"/>
        <end position="38"/>
    </location>
</feature>
<evidence type="ECO:0000313" key="7">
    <source>
        <dbReference type="EMBL" id="MDX7019614.1"/>
    </source>
</evidence>
<feature type="non-terminal residue" evidence="7">
    <location>
        <position position="76"/>
    </location>
</feature>
<keyword evidence="2 5" id="KW-0812">Transmembrane</keyword>